<dbReference type="SUPFAM" id="SSF56784">
    <property type="entry name" value="HAD-like"/>
    <property type="match status" value="1"/>
</dbReference>
<dbReference type="InParanoid" id="A0A1Z5T701"/>
<protein>
    <recommendedName>
        <fullName evidence="2">FCP1 homology domain-containing protein</fullName>
    </recommendedName>
</protein>
<dbReference type="Gene3D" id="3.40.50.1000">
    <property type="entry name" value="HAD superfamily/HAD-like"/>
    <property type="match status" value="1"/>
</dbReference>
<dbReference type="VEuPathDB" id="FungiDB:BTJ68_09721"/>
<evidence type="ECO:0000256" key="1">
    <source>
        <dbReference type="SAM" id="MobiDB-lite"/>
    </source>
</evidence>
<feature type="compositionally biased region" description="Basic and acidic residues" evidence="1">
    <location>
        <begin position="139"/>
        <end position="152"/>
    </location>
</feature>
<feature type="region of interest" description="Disordered" evidence="1">
    <location>
        <begin position="1"/>
        <end position="160"/>
    </location>
</feature>
<dbReference type="EMBL" id="MUNK01000106">
    <property type="protein sequence ID" value="OTA31813.1"/>
    <property type="molecule type" value="Genomic_DNA"/>
</dbReference>
<comment type="caution">
    <text evidence="3">The sequence shown here is derived from an EMBL/GenBank/DDBJ whole genome shotgun (WGS) entry which is preliminary data.</text>
</comment>
<feature type="domain" description="FCP1 homology" evidence="2">
    <location>
        <begin position="245"/>
        <end position="326"/>
    </location>
</feature>
<dbReference type="InterPro" id="IPR023214">
    <property type="entry name" value="HAD_sf"/>
</dbReference>
<gene>
    <name evidence="3" type="ORF">BTJ68_09721</name>
</gene>
<keyword evidence="4" id="KW-1185">Reference proteome</keyword>
<organism evidence="3 4">
    <name type="scientific">Hortaea werneckii EXF-2000</name>
    <dbReference type="NCBI Taxonomy" id="1157616"/>
    <lineage>
        <taxon>Eukaryota</taxon>
        <taxon>Fungi</taxon>
        <taxon>Dikarya</taxon>
        <taxon>Ascomycota</taxon>
        <taxon>Pezizomycotina</taxon>
        <taxon>Dothideomycetes</taxon>
        <taxon>Dothideomycetidae</taxon>
        <taxon>Mycosphaerellales</taxon>
        <taxon>Teratosphaeriaceae</taxon>
        <taxon>Hortaea</taxon>
    </lineage>
</organism>
<sequence length="326" mass="35158">MGAAVGAGTAGQRPMPSAANAQNAAEDAVHKSDAGLGGDRKPQEPAAQKTDADEPVPGSIRDAAQEKQAEAENLTPPPEPPSGAPEESMHTGPLPDLRQGLPSTFDLEFGGKGLKKDSAAASEAADGTDMTASSSPDQGSRERREREEREYQQSDYETSLDRSRARMANIMYAVLLSGFASTLIYTSRPFPSNAEIPLASLQRMPKAGVLPACTDASAPVRQPGRLLHGADLPKLLPEVPEAQRPPFTLVLSLEDLLIHSSWDRTNGYNPLAIADPVIKKLDPYHFILWPLGREATKYEGGEYIKDLSYLNRDLKKTLIIDTHART</sequence>
<dbReference type="STRING" id="1157616.A0A1Z5T701"/>
<evidence type="ECO:0000259" key="2">
    <source>
        <dbReference type="SMART" id="SM00577"/>
    </source>
</evidence>
<dbReference type="Pfam" id="PF03031">
    <property type="entry name" value="NIF"/>
    <property type="match status" value="1"/>
</dbReference>
<dbReference type="InterPro" id="IPR004274">
    <property type="entry name" value="FCP1_dom"/>
</dbReference>
<proteinExistence type="predicted"/>
<dbReference type="SMART" id="SM00577">
    <property type="entry name" value="CPDc"/>
    <property type="match status" value="1"/>
</dbReference>
<evidence type="ECO:0000313" key="3">
    <source>
        <dbReference type="EMBL" id="OTA31813.1"/>
    </source>
</evidence>
<dbReference type="AlphaFoldDB" id="A0A1Z5T701"/>
<name>A0A1Z5T701_HORWE</name>
<reference evidence="3 4" key="1">
    <citation type="submission" date="2017-01" db="EMBL/GenBank/DDBJ databases">
        <title>The recent genome duplication of the halophilic yeast Hortaea werneckii: insights from long-read sequencing.</title>
        <authorList>
            <person name="Sinha S."/>
            <person name="Flibotte S."/>
            <person name="Neira M."/>
            <person name="Lenassi M."/>
            <person name="Gostincar C."/>
            <person name="Stajich J.E."/>
            <person name="Nislow C.E."/>
        </authorList>
    </citation>
    <scope>NUCLEOTIDE SEQUENCE [LARGE SCALE GENOMIC DNA]</scope>
    <source>
        <strain evidence="3 4">EXF-2000</strain>
    </source>
</reference>
<dbReference type="InterPro" id="IPR036412">
    <property type="entry name" value="HAD-like_sf"/>
</dbReference>
<feature type="compositionally biased region" description="Basic and acidic residues" evidence="1">
    <location>
        <begin position="27"/>
        <end position="43"/>
    </location>
</feature>
<accession>A0A1Z5T701</accession>
<dbReference type="Proteomes" id="UP000194280">
    <property type="component" value="Unassembled WGS sequence"/>
</dbReference>
<evidence type="ECO:0000313" key="4">
    <source>
        <dbReference type="Proteomes" id="UP000194280"/>
    </source>
</evidence>